<dbReference type="AlphaFoldDB" id="A0A7R6PP57"/>
<reference evidence="2 3" key="1">
    <citation type="journal article" date="2008" name="Int. J. Syst. Evol. Microbiol.">
        <title>Neptunomonas japonica sp. nov., an Osedax japonicus symbiont-like bacterium isolated from sediment adjacent to sperm whale carcasses off Kagoshima, Japan.</title>
        <authorList>
            <person name="Miyazaki M."/>
            <person name="Nogi Y."/>
            <person name="Fujiwara Y."/>
            <person name="Kawato M."/>
            <person name="Kubokawa K."/>
            <person name="Horikoshi K."/>
        </authorList>
    </citation>
    <scope>NUCLEOTIDE SEQUENCE [LARGE SCALE GENOMIC DNA]</scope>
    <source>
        <strain evidence="2 3">JAMM 1380</strain>
    </source>
</reference>
<dbReference type="InterPro" id="IPR018640">
    <property type="entry name" value="DUF2063"/>
</dbReference>
<protein>
    <recommendedName>
        <fullName evidence="1">Putative DNA-binding domain-containing protein</fullName>
    </recommendedName>
</protein>
<accession>A0A7R6PP57</accession>
<feature type="domain" description="Putative DNA-binding" evidence="1">
    <location>
        <begin position="9"/>
        <end position="95"/>
    </location>
</feature>
<evidence type="ECO:0000313" key="2">
    <source>
        <dbReference type="EMBL" id="BBB30057.1"/>
    </source>
</evidence>
<dbReference type="InterPro" id="IPR044922">
    <property type="entry name" value="DUF2063_N_sf"/>
</dbReference>
<dbReference type="EMBL" id="AP014546">
    <property type="protein sequence ID" value="BBB30057.1"/>
    <property type="molecule type" value="Genomic_DNA"/>
</dbReference>
<dbReference type="KEGG" id="njp:NEJAP_2109"/>
<keyword evidence="3" id="KW-1185">Reference proteome</keyword>
<evidence type="ECO:0000313" key="3">
    <source>
        <dbReference type="Proteomes" id="UP000595332"/>
    </source>
</evidence>
<proteinExistence type="predicted"/>
<sequence>MGVSSYIDAFSIYLRTGDVSGMNDFCVNAEHLKRMSVYRNGFYKGCVDALTANFPMCEKFVGSDNFKNIARIYVDHYPPEKGTLVGYGLNFPDFLDDFITELAKQPEVLKLSSKLVDLAHLDYAWLMSLMSADVTQALTAEKVTWLMSEDCDFTQSIATLNASVILLQVSADTLEQWIALKTNSSEVAQDENIHRESSLRDSSLSSDLVMFWRLHGSVQVRALSAPEWAVMHALQGEGCVLEEAFDAALALDPDFYVSDIFSACIQNEILEIDMTTHDHNK</sequence>
<dbReference type="RefSeq" id="WP_201347273.1">
    <property type="nucleotide sequence ID" value="NZ_AP014546.1"/>
</dbReference>
<gene>
    <name evidence="2" type="ORF">NEJAP_2109</name>
</gene>
<evidence type="ECO:0000259" key="1">
    <source>
        <dbReference type="Pfam" id="PF09836"/>
    </source>
</evidence>
<organism evidence="2 3">
    <name type="scientific">Neptunomonas japonica JAMM 1380</name>
    <dbReference type="NCBI Taxonomy" id="1441457"/>
    <lineage>
        <taxon>Bacteria</taxon>
        <taxon>Pseudomonadati</taxon>
        <taxon>Pseudomonadota</taxon>
        <taxon>Gammaproteobacteria</taxon>
        <taxon>Oceanospirillales</taxon>
        <taxon>Oceanospirillaceae</taxon>
        <taxon>Neptunomonas</taxon>
    </lineage>
</organism>
<dbReference type="Gene3D" id="1.10.150.690">
    <property type="entry name" value="DUF2063"/>
    <property type="match status" value="1"/>
</dbReference>
<dbReference type="Pfam" id="PF09836">
    <property type="entry name" value="DUF2063"/>
    <property type="match status" value="1"/>
</dbReference>
<dbReference type="Proteomes" id="UP000595332">
    <property type="component" value="Chromosome"/>
</dbReference>
<name>A0A7R6PP57_9GAMM</name>